<sequence>MRFPHTLLLLAVAQLSTAWLVKYYATEEIKHGWGTTVQTTVSPVVTTAPLTVEPTSTSTTYSTDYITRTDGGNYRINVTIEYLILPNVTNLPISAFYVWDPPVPTQNPSVTTNYYLPVTLSNPASCTKTEFTYTDSARILLPKFLKAQATESTIATFVSNYVSTISTNLGGQEVTTSRCDVYMNDKIVPMASIDLFDYERYLTECIDPRRSMCSSGENTEATGTGGCLGVYPPTGTADSASTTTTSNGVADPTQTGAATTLRSSIRPLSILACIWATLTCW</sequence>
<name>A0A9X0B9U4_9EURO</name>
<reference evidence="2" key="1">
    <citation type="submission" date="2022-12" db="EMBL/GenBank/DDBJ databases">
        <authorList>
            <person name="Petersen C."/>
        </authorList>
    </citation>
    <scope>NUCLEOTIDE SEQUENCE</scope>
    <source>
        <strain evidence="2">IBT 29677</strain>
    </source>
</reference>
<evidence type="ECO:0000313" key="2">
    <source>
        <dbReference type="EMBL" id="KAJ5397065.1"/>
    </source>
</evidence>
<keyword evidence="3" id="KW-1185">Reference proteome</keyword>
<dbReference type="OrthoDB" id="4499576at2759"/>
<dbReference type="RefSeq" id="XP_056489117.1">
    <property type="nucleotide sequence ID" value="XM_056629815.1"/>
</dbReference>
<accession>A0A9X0B9U4</accession>
<reference evidence="2" key="2">
    <citation type="journal article" date="2023" name="IMA Fungus">
        <title>Comparative genomic study of the Penicillium genus elucidates a diverse pangenome and 15 lateral gene transfer events.</title>
        <authorList>
            <person name="Petersen C."/>
            <person name="Sorensen T."/>
            <person name="Nielsen M.R."/>
            <person name="Sondergaard T.E."/>
            <person name="Sorensen J.L."/>
            <person name="Fitzpatrick D.A."/>
            <person name="Frisvad J.C."/>
            <person name="Nielsen K.L."/>
        </authorList>
    </citation>
    <scope>NUCLEOTIDE SEQUENCE</scope>
    <source>
        <strain evidence="2">IBT 29677</strain>
    </source>
</reference>
<dbReference type="Proteomes" id="UP001147747">
    <property type="component" value="Unassembled WGS sequence"/>
</dbReference>
<feature type="signal peptide" evidence="1">
    <location>
        <begin position="1"/>
        <end position="18"/>
    </location>
</feature>
<dbReference type="GeneID" id="81368795"/>
<dbReference type="AlphaFoldDB" id="A0A9X0B9U4"/>
<gene>
    <name evidence="2" type="ORF">N7509_005178</name>
</gene>
<evidence type="ECO:0000256" key="1">
    <source>
        <dbReference type="SAM" id="SignalP"/>
    </source>
</evidence>
<keyword evidence="1" id="KW-0732">Signal</keyword>
<proteinExistence type="predicted"/>
<organism evidence="2 3">
    <name type="scientific">Penicillium cosmopolitanum</name>
    <dbReference type="NCBI Taxonomy" id="1131564"/>
    <lineage>
        <taxon>Eukaryota</taxon>
        <taxon>Fungi</taxon>
        <taxon>Dikarya</taxon>
        <taxon>Ascomycota</taxon>
        <taxon>Pezizomycotina</taxon>
        <taxon>Eurotiomycetes</taxon>
        <taxon>Eurotiomycetidae</taxon>
        <taxon>Eurotiales</taxon>
        <taxon>Aspergillaceae</taxon>
        <taxon>Penicillium</taxon>
    </lineage>
</organism>
<evidence type="ECO:0000313" key="3">
    <source>
        <dbReference type="Proteomes" id="UP001147747"/>
    </source>
</evidence>
<dbReference type="EMBL" id="JAPZBU010000006">
    <property type="protein sequence ID" value="KAJ5397065.1"/>
    <property type="molecule type" value="Genomic_DNA"/>
</dbReference>
<protein>
    <submittedName>
        <fullName evidence="2">Uncharacterized protein</fullName>
    </submittedName>
</protein>
<comment type="caution">
    <text evidence="2">The sequence shown here is derived from an EMBL/GenBank/DDBJ whole genome shotgun (WGS) entry which is preliminary data.</text>
</comment>
<feature type="chain" id="PRO_5040740709" evidence="1">
    <location>
        <begin position="19"/>
        <end position="281"/>
    </location>
</feature>